<dbReference type="Pfam" id="PF05375">
    <property type="entry name" value="Pacifastin_I"/>
    <property type="match status" value="2"/>
</dbReference>
<dbReference type="Proteomes" id="UP001558652">
    <property type="component" value="Unassembled WGS sequence"/>
</dbReference>
<evidence type="ECO:0000313" key="10">
    <source>
        <dbReference type="EMBL" id="KAL1131582.1"/>
    </source>
</evidence>
<keyword evidence="8" id="KW-0732">Signal</keyword>
<evidence type="ECO:0000259" key="9">
    <source>
        <dbReference type="PROSITE" id="PS51446"/>
    </source>
</evidence>
<comment type="subcellular location">
    <subcellularLocation>
        <location evidence="1">Secreted</location>
    </subcellularLocation>
</comment>
<dbReference type="PROSITE" id="PS51446">
    <property type="entry name" value="PACIFASTIN"/>
    <property type="match status" value="1"/>
</dbReference>
<gene>
    <name evidence="10" type="ORF">AAG570_011196</name>
</gene>
<evidence type="ECO:0000256" key="6">
    <source>
        <dbReference type="ARBA" id="ARBA00029459"/>
    </source>
</evidence>
<evidence type="ECO:0000256" key="5">
    <source>
        <dbReference type="ARBA" id="ARBA00023157"/>
    </source>
</evidence>
<organism evidence="10 11">
    <name type="scientific">Ranatra chinensis</name>
    <dbReference type="NCBI Taxonomy" id="642074"/>
    <lineage>
        <taxon>Eukaryota</taxon>
        <taxon>Metazoa</taxon>
        <taxon>Ecdysozoa</taxon>
        <taxon>Arthropoda</taxon>
        <taxon>Hexapoda</taxon>
        <taxon>Insecta</taxon>
        <taxon>Pterygota</taxon>
        <taxon>Neoptera</taxon>
        <taxon>Paraneoptera</taxon>
        <taxon>Hemiptera</taxon>
        <taxon>Heteroptera</taxon>
        <taxon>Panheteroptera</taxon>
        <taxon>Nepomorpha</taxon>
        <taxon>Nepidae</taxon>
        <taxon>Ranatrinae</taxon>
        <taxon>Ranatra</taxon>
    </lineage>
</organism>
<keyword evidence="5" id="KW-1015">Disulfide bond</keyword>
<comment type="similarity">
    <text evidence="6 7">Belongs to the protease inhibitor I19 family.</text>
</comment>
<reference evidence="10 11" key="1">
    <citation type="submission" date="2024-07" db="EMBL/GenBank/DDBJ databases">
        <title>Chromosome-level genome assembly of the water stick insect Ranatra chinensis (Heteroptera: Nepidae).</title>
        <authorList>
            <person name="Liu X."/>
        </authorList>
    </citation>
    <scope>NUCLEOTIDE SEQUENCE [LARGE SCALE GENOMIC DNA]</scope>
    <source>
        <strain evidence="10">Cailab_2021Rc</strain>
        <tissue evidence="10">Muscle</tissue>
    </source>
</reference>
<dbReference type="GO" id="GO:0004867">
    <property type="term" value="F:serine-type endopeptidase inhibitor activity"/>
    <property type="evidence" value="ECO:0007669"/>
    <property type="project" value="UniProtKB-UniRule"/>
</dbReference>
<feature type="domain" description="Pacifastin" evidence="9">
    <location>
        <begin position="81"/>
        <end position="117"/>
    </location>
</feature>
<evidence type="ECO:0000256" key="3">
    <source>
        <dbReference type="ARBA" id="ARBA00022690"/>
    </source>
</evidence>
<dbReference type="InterPro" id="IPR008037">
    <property type="entry name" value="Pacifastin_dom"/>
</dbReference>
<keyword evidence="3 7" id="KW-0646">Protease inhibitor</keyword>
<feature type="signal peptide" evidence="8">
    <location>
        <begin position="1"/>
        <end position="20"/>
    </location>
</feature>
<dbReference type="EMBL" id="JBFDAA010000006">
    <property type="protein sequence ID" value="KAL1131582.1"/>
    <property type="molecule type" value="Genomic_DNA"/>
</dbReference>
<evidence type="ECO:0000256" key="4">
    <source>
        <dbReference type="ARBA" id="ARBA00022900"/>
    </source>
</evidence>
<dbReference type="AlphaFoldDB" id="A0ABD0YK21"/>
<dbReference type="GO" id="GO:0005576">
    <property type="term" value="C:extracellular region"/>
    <property type="evidence" value="ECO:0007669"/>
    <property type="project" value="UniProtKB-SubCell"/>
</dbReference>
<keyword evidence="4 7" id="KW-0722">Serine protease inhibitor</keyword>
<evidence type="ECO:0000313" key="11">
    <source>
        <dbReference type="Proteomes" id="UP001558652"/>
    </source>
</evidence>
<keyword evidence="11" id="KW-1185">Reference proteome</keyword>
<feature type="chain" id="PRO_5044835754" description="Pacifastin domain-containing protein" evidence="8">
    <location>
        <begin position="21"/>
        <end position="158"/>
    </location>
</feature>
<name>A0ABD0YK21_9HEMI</name>
<evidence type="ECO:0000256" key="8">
    <source>
        <dbReference type="SAM" id="SignalP"/>
    </source>
</evidence>
<dbReference type="SUPFAM" id="SSF57283">
    <property type="entry name" value="PMP inhibitors"/>
    <property type="match status" value="2"/>
</dbReference>
<evidence type="ECO:0000256" key="1">
    <source>
        <dbReference type="ARBA" id="ARBA00004613"/>
    </source>
</evidence>
<protein>
    <recommendedName>
        <fullName evidence="9">Pacifastin domain-containing protein</fullName>
    </recommendedName>
</protein>
<comment type="caution">
    <text evidence="10">The sequence shown here is derived from an EMBL/GenBank/DDBJ whole genome shotgun (WGS) entry which is preliminary data.</text>
</comment>
<dbReference type="InterPro" id="IPR036201">
    <property type="entry name" value="Pacifastin_dom_sf"/>
</dbReference>
<evidence type="ECO:0000256" key="7">
    <source>
        <dbReference type="PROSITE-ProRule" id="PRU00776"/>
    </source>
</evidence>
<proteinExistence type="inferred from homology"/>
<keyword evidence="2" id="KW-0964">Secreted</keyword>
<comment type="caution">
    <text evidence="7">Lacks conserved residue(s) required for the propagation of feature annotation.</text>
</comment>
<accession>A0ABD0YK21</accession>
<sequence length="158" mass="17359">MKFAILLFLAVACLAEQGESLKCNPGERFKLDCNWCTCSGDGVSAATCFGAGRHLQLSATGGNQYSELYFDVQAPKHVLLEQEAGDDGNCFKEDCNRCVCSEDGTRASCTKRACPPKEHGVRHTRALPGKAITSLIIRWRSTKVTAYRIYAKRIHIIA</sequence>
<evidence type="ECO:0000256" key="2">
    <source>
        <dbReference type="ARBA" id="ARBA00022525"/>
    </source>
</evidence>